<gene>
    <name evidence="1" type="ORF">H2201_005992</name>
</gene>
<evidence type="ECO:0000313" key="1">
    <source>
        <dbReference type="EMBL" id="KAJ9662708.1"/>
    </source>
</evidence>
<proteinExistence type="predicted"/>
<evidence type="ECO:0000313" key="2">
    <source>
        <dbReference type="Proteomes" id="UP001172684"/>
    </source>
</evidence>
<organism evidence="1 2">
    <name type="scientific">Coniosporium apollinis</name>
    <dbReference type="NCBI Taxonomy" id="61459"/>
    <lineage>
        <taxon>Eukaryota</taxon>
        <taxon>Fungi</taxon>
        <taxon>Dikarya</taxon>
        <taxon>Ascomycota</taxon>
        <taxon>Pezizomycotina</taxon>
        <taxon>Dothideomycetes</taxon>
        <taxon>Dothideomycetes incertae sedis</taxon>
        <taxon>Coniosporium</taxon>
    </lineage>
</organism>
<dbReference type="EMBL" id="JAPDRL010000048">
    <property type="protein sequence ID" value="KAJ9662708.1"/>
    <property type="molecule type" value="Genomic_DNA"/>
</dbReference>
<comment type="caution">
    <text evidence="1">The sequence shown here is derived from an EMBL/GenBank/DDBJ whole genome shotgun (WGS) entry which is preliminary data.</text>
</comment>
<sequence length="152" mass="16261">MGCLRQLLRTTAKAIKRRITRRKPVVEVVCDGPVIRPAHEGDAASSIYPSIGKASTIGPEDPLPEGRTKFTAAEYQASLRIKDPLTGLPMGFHQAECVAEYRALVGEGPYDPAMLRPAIRTPKSSGAAGKAVGHPKVNRKVQFVSVATVVST</sequence>
<dbReference type="Proteomes" id="UP001172684">
    <property type="component" value="Unassembled WGS sequence"/>
</dbReference>
<protein>
    <submittedName>
        <fullName evidence="1">Uncharacterized protein</fullName>
    </submittedName>
</protein>
<accession>A0ABQ9NP54</accession>
<keyword evidence="2" id="KW-1185">Reference proteome</keyword>
<name>A0ABQ9NP54_9PEZI</name>
<reference evidence="1" key="1">
    <citation type="submission" date="2022-10" db="EMBL/GenBank/DDBJ databases">
        <title>Culturing micro-colonial fungi from biological soil crusts in the Mojave desert and describing Neophaeococcomyces mojavensis, and introducing the new genera and species Taxawa tesnikishii.</title>
        <authorList>
            <person name="Kurbessoian T."/>
            <person name="Stajich J.E."/>
        </authorList>
    </citation>
    <scope>NUCLEOTIDE SEQUENCE</scope>
    <source>
        <strain evidence="1">TK_1</strain>
    </source>
</reference>